<evidence type="ECO:0000313" key="3">
    <source>
        <dbReference type="Proteomes" id="UP001526201"/>
    </source>
</evidence>
<evidence type="ECO:0000313" key="2">
    <source>
        <dbReference type="EMBL" id="MCV7229015.1"/>
    </source>
</evidence>
<protein>
    <recommendedName>
        <fullName evidence="4">Secreted protein</fullName>
    </recommendedName>
</protein>
<accession>A0ABT3CHT5</accession>
<evidence type="ECO:0000256" key="1">
    <source>
        <dbReference type="SAM" id="SignalP"/>
    </source>
</evidence>
<comment type="caution">
    <text evidence="2">The sequence shown here is derived from an EMBL/GenBank/DDBJ whole genome shotgun (WGS) entry which is preliminary data.</text>
</comment>
<sequence>MMFPSGSALTRPTTVPARLLSACALAAAGFTATIPLAMSPAFADDALHQVKYTVTSSTPYNVDIYYRDVDPPNWGEYSHNPYLYSPKIEADIGPNQPWVLNVALADPNNWAMVSATSGWSSDTPGVQCTLEVDGVVVSKNDGPRGALCSIRNW</sequence>
<proteinExistence type="predicted"/>
<name>A0ABT3CHT5_9MYCO</name>
<organism evidence="2 3">
    <name type="scientific">Mycolicibacterium komossense</name>
    <dbReference type="NCBI Taxonomy" id="1779"/>
    <lineage>
        <taxon>Bacteria</taxon>
        <taxon>Bacillati</taxon>
        <taxon>Actinomycetota</taxon>
        <taxon>Actinomycetes</taxon>
        <taxon>Mycobacteriales</taxon>
        <taxon>Mycobacteriaceae</taxon>
        <taxon>Mycolicibacterium</taxon>
    </lineage>
</organism>
<dbReference type="PIRSF" id="PIRSF021591">
    <property type="entry name" value="UCP021591"/>
    <property type="match status" value="1"/>
</dbReference>
<feature type="signal peptide" evidence="1">
    <location>
        <begin position="1"/>
        <end position="43"/>
    </location>
</feature>
<dbReference type="Proteomes" id="UP001526201">
    <property type="component" value="Unassembled WGS sequence"/>
</dbReference>
<evidence type="ECO:0008006" key="4">
    <source>
        <dbReference type="Google" id="ProtNLM"/>
    </source>
</evidence>
<gene>
    <name evidence="2" type="ORF">H7J73_23650</name>
</gene>
<keyword evidence="3" id="KW-1185">Reference proteome</keyword>
<reference evidence="2 3" key="1">
    <citation type="journal article" date="2022" name="BMC Genomics">
        <title>Comparative genome analysis of mycobacteria focusing on tRNA and non-coding RNA.</title>
        <authorList>
            <person name="Behra P.R.K."/>
            <person name="Pettersson B.M.F."/>
            <person name="Ramesh M."/>
            <person name="Das S."/>
            <person name="Dasgupta S."/>
            <person name="Kirsebom L.A."/>
        </authorList>
    </citation>
    <scope>NUCLEOTIDE SEQUENCE [LARGE SCALE GENOMIC DNA]</scope>
    <source>
        <strain evidence="2 3">DSM 44078</strain>
    </source>
</reference>
<feature type="chain" id="PRO_5046117392" description="Secreted protein" evidence="1">
    <location>
        <begin position="44"/>
        <end position="153"/>
    </location>
</feature>
<dbReference type="EMBL" id="JACKTY010000038">
    <property type="protein sequence ID" value="MCV7229015.1"/>
    <property type="molecule type" value="Genomic_DNA"/>
</dbReference>
<keyword evidence="1" id="KW-0732">Signal</keyword>
<dbReference type="InterPro" id="IPR016793">
    <property type="entry name" value="UCP021591"/>
</dbReference>